<evidence type="ECO:0000259" key="2">
    <source>
        <dbReference type="Pfam" id="PF14358"/>
    </source>
</evidence>
<sequence length="227" mass="25571">MNSVFLLRLVLDSVAAGLLLFAFAYFWQGNASHEWAGIGMFAVLIVHNAFHRRWFASLTQVPRAKRGKFNVALTLVLLVGMLALLGTSLVISETLFAGLRLDDDFTLRRVHAGIAYWLLIVVFIHLGLRWPLLMAVARKLFGFQESNAARTAILRLVAAGIALQGVFSALALNLPARLLFQISLDWWNFEESVAAFFLHCMAIAGLCMFLTHYSMLWAQRRMRRDAM</sequence>
<organism evidence="3 4">
    <name type="scientific">Acidovorax soli</name>
    <dbReference type="NCBI Taxonomy" id="592050"/>
    <lineage>
        <taxon>Bacteria</taxon>
        <taxon>Pseudomonadati</taxon>
        <taxon>Pseudomonadota</taxon>
        <taxon>Betaproteobacteria</taxon>
        <taxon>Burkholderiales</taxon>
        <taxon>Comamonadaceae</taxon>
        <taxon>Acidovorax</taxon>
    </lineage>
</organism>
<keyword evidence="1" id="KW-0472">Membrane</keyword>
<evidence type="ECO:0000313" key="3">
    <source>
        <dbReference type="EMBL" id="MBB6557476.1"/>
    </source>
</evidence>
<accession>A0A7X0U6Y0</accession>
<feature type="domain" description="Flavinylation-associated cytochrome" evidence="2">
    <location>
        <begin position="73"/>
        <end position="130"/>
    </location>
</feature>
<feature type="transmembrane region" description="Helical" evidence="1">
    <location>
        <begin position="153"/>
        <end position="174"/>
    </location>
</feature>
<evidence type="ECO:0000256" key="1">
    <source>
        <dbReference type="SAM" id="Phobius"/>
    </source>
</evidence>
<keyword evidence="1" id="KW-0812">Transmembrane</keyword>
<feature type="transmembrane region" description="Helical" evidence="1">
    <location>
        <begin position="33"/>
        <end position="50"/>
    </location>
</feature>
<feature type="transmembrane region" description="Helical" evidence="1">
    <location>
        <begin position="71"/>
        <end position="91"/>
    </location>
</feature>
<reference evidence="3 4" key="1">
    <citation type="submission" date="2020-08" db="EMBL/GenBank/DDBJ databases">
        <title>Functional genomics of gut bacteria from endangered species of beetles.</title>
        <authorList>
            <person name="Carlos-Shanley C."/>
        </authorList>
    </citation>
    <scope>NUCLEOTIDE SEQUENCE [LARGE SCALE GENOMIC DNA]</scope>
    <source>
        <strain evidence="3 4">S00198</strain>
    </source>
</reference>
<feature type="transmembrane region" description="Helical" evidence="1">
    <location>
        <begin position="111"/>
        <end position="132"/>
    </location>
</feature>
<dbReference type="RefSeq" id="WP_184854933.1">
    <property type="nucleotide sequence ID" value="NZ_JACHLK010000001.1"/>
</dbReference>
<protein>
    <recommendedName>
        <fullName evidence="2">Flavinylation-associated cytochrome domain-containing protein</fullName>
    </recommendedName>
</protein>
<feature type="transmembrane region" description="Helical" evidence="1">
    <location>
        <begin position="5"/>
        <end position="27"/>
    </location>
</feature>
<gene>
    <name evidence="3" type="ORF">HNP48_000140</name>
</gene>
<dbReference type="AlphaFoldDB" id="A0A7X0U6Y0"/>
<keyword evidence="1" id="KW-1133">Transmembrane helix</keyword>
<feature type="transmembrane region" description="Helical" evidence="1">
    <location>
        <begin position="194"/>
        <end position="218"/>
    </location>
</feature>
<proteinExistence type="predicted"/>
<keyword evidence="4" id="KW-1185">Reference proteome</keyword>
<dbReference type="Proteomes" id="UP000575083">
    <property type="component" value="Unassembled WGS sequence"/>
</dbReference>
<dbReference type="EMBL" id="JACHLK010000001">
    <property type="protein sequence ID" value="MBB6557476.1"/>
    <property type="molecule type" value="Genomic_DNA"/>
</dbReference>
<dbReference type="Pfam" id="PF14358">
    <property type="entry name" value="DUF4405"/>
    <property type="match status" value="1"/>
</dbReference>
<comment type="caution">
    <text evidence="3">The sequence shown here is derived from an EMBL/GenBank/DDBJ whole genome shotgun (WGS) entry which is preliminary data.</text>
</comment>
<dbReference type="InterPro" id="IPR025517">
    <property type="entry name" value="DUF4405"/>
</dbReference>
<evidence type="ECO:0000313" key="4">
    <source>
        <dbReference type="Proteomes" id="UP000575083"/>
    </source>
</evidence>
<name>A0A7X0U6Y0_9BURK</name>